<dbReference type="Proteomes" id="UP000239867">
    <property type="component" value="Chromosome"/>
</dbReference>
<name>A0A2L1GMU4_9BACT</name>
<protein>
    <submittedName>
        <fullName evidence="1">Uncharacterized protein</fullName>
    </submittedName>
</protein>
<reference evidence="1" key="1">
    <citation type="submission" date="2017-05" db="EMBL/GenBank/DDBJ databases">
        <authorList>
            <person name="Song R."/>
            <person name="Chenine A.L."/>
            <person name="Ruprecht R.M."/>
        </authorList>
    </citation>
    <scope>NUCLEOTIDE SEQUENCE</scope>
    <source>
        <strain evidence="1">ORNL</strain>
    </source>
</reference>
<reference evidence="1" key="2">
    <citation type="journal article" date="2018" name="MBio">
        <title>Insights into the evolution of host association through the isolation and characterization of a novel human periodontal pathobiont, Desulfobulbus oralis.</title>
        <authorList>
            <person name="Cross K.L."/>
            <person name="Chirania P."/>
            <person name="Xiong W."/>
            <person name="Beall C.J."/>
            <person name="Elkins J.G."/>
            <person name="Giannone R.J."/>
            <person name="Griffen A.L."/>
            <person name="Guss A.M."/>
            <person name="Hettich R.L."/>
            <person name="Joshi S.S."/>
            <person name="Mokrzan E.M."/>
            <person name="Martin R.K."/>
            <person name="Zhulin I.B."/>
            <person name="Leys E.J."/>
            <person name="Podar M."/>
        </authorList>
    </citation>
    <scope>NUCLEOTIDE SEQUENCE [LARGE SCALE GENOMIC DNA]</scope>
    <source>
        <strain evidence="1">ORNL</strain>
    </source>
</reference>
<evidence type="ECO:0000313" key="2">
    <source>
        <dbReference type="Proteomes" id="UP000239867"/>
    </source>
</evidence>
<sequence>MLDRCLTGQPESQVAEKRVTGLLRGMPVASVVKECLSTAEGGQWPGAATVKASLTVQNGDGHSAHFRGIAELERIEKQLEQKKARR</sequence>
<accession>A0A2L1GMU4</accession>
<dbReference type="AlphaFoldDB" id="A0A2L1GMU4"/>
<organism evidence="1 2">
    <name type="scientific">Desulfobulbus oralis</name>
    <dbReference type="NCBI Taxonomy" id="1986146"/>
    <lineage>
        <taxon>Bacteria</taxon>
        <taxon>Pseudomonadati</taxon>
        <taxon>Thermodesulfobacteriota</taxon>
        <taxon>Desulfobulbia</taxon>
        <taxon>Desulfobulbales</taxon>
        <taxon>Desulfobulbaceae</taxon>
        <taxon>Desulfobulbus</taxon>
    </lineage>
</organism>
<dbReference type="KEGG" id="deo:CAY53_05385"/>
<gene>
    <name evidence="1" type="ORF">CAY53_05385</name>
</gene>
<keyword evidence="2" id="KW-1185">Reference proteome</keyword>
<evidence type="ECO:0000313" key="1">
    <source>
        <dbReference type="EMBL" id="AVD70982.1"/>
    </source>
</evidence>
<dbReference type="EMBL" id="CP021255">
    <property type="protein sequence ID" value="AVD70982.1"/>
    <property type="molecule type" value="Genomic_DNA"/>
</dbReference>
<proteinExistence type="predicted"/>